<evidence type="ECO:0000256" key="1">
    <source>
        <dbReference type="ARBA" id="ARBA00022448"/>
    </source>
</evidence>
<comment type="caution">
    <text evidence="10">The sequence shown here is derived from an EMBL/GenBank/DDBJ whole genome shotgun (WGS) entry which is preliminary data.</text>
</comment>
<evidence type="ECO:0000313" key="10">
    <source>
        <dbReference type="EMBL" id="MCP2731642.1"/>
    </source>
</evidence>
<evidence type="ECO:0000256" key="5">
    <source>
        <dbReference type="RuleBase" id="RU004004"/>
    </source>
</evidence>
<reference evidence="10" key="1">
    <citation type="submission" date="2022-06" db="EMBL/GenBank/DDBJ databases">
        <title>New cyanobacteria of genus Symplocastrum in benthos of Lake Baikal.</title>
        <authorList>
            <person name="Sorokovikova E."/>
            <person name="Tikhonova I."/>
            <person name="Krasnopeev A."/>
            <person name="Evseev P."/>
            <person name="Gladkikh A."/>
            <person name="Belykh O."/>
        </authorList>
    </citation>
    <scope>NUCLEOTIDE SEQUENCE</scope>
    <source>
        <strain evidence="10">BBK-W-15</strain>
    </source>
</reference>
<dbReference type="RefSeq" id="WP_254014376.1">
    <property type="nucleotide sequence ID" value="NZ_JAMZMM010000367.1"/>
</dbReference>
<evidence type="ECO:0000256" key="4">
    <source>
        <dbReference type="RuleBase" id="RU004003"/>
    </source>
</evidence>
<feature type="domain" description="AMIN" evidence="9">
    <location>
        <begin position="41"/>
        <end position="122"/>
    </location>
</feature>
<comment type="subcellular location">
    <subcellularLocation>
        <location evidence="5">Cell outer membrane</location>
    </subcellularLocation>
</comment>
<protein>
    <submittedName>
        <fullName evidence="10">AMIN domain-containing protein</fullName>
    </submittedName>
</protein>
<name>A0AAE3KUL4_9CYAN</name>
<dbReference type="Pfam" id="PF07660">
    <property type="entry name" value="STN"/>
    <property type="match status" value="1"/>
</dbReference>
<organism evidence="10 11">
    <name type="scientific">Limnofasciculus baicalensis BBK-W-15</name>
    <dbReference type="NCBI Taxonomy" id="2699891"/>
    <lineage>
        <taxon>Bacteria</taxon>
        <taxon>Bacillati</taxon>
        <taxon>Cyanobacteriota</taxon>
        <taxon>Cyanophyceae</taxon>
        <taxon>Coleofasciculales</taxon>
        <taxon>Coleofasciculaceae</taxon>
        <taxon>Limnofasciculus</taxon>
        <taxon>Limnofasciculus baicalensis</taxon>
    </lineage>
</organism>
<sequence>MKQEQILSGIAMALPAFGIATSVTLLGTQSAWAATSQVTGVQVNARGSTLELVLETQTGDKRPQIFPVNRGNDWVADIVNTQLSLVSGKSFRQENPMPGISAVVVSQLDPNSIRVTVSGAENSPTGQIIQQEDNTITLGISPAATTQASTPIPVTLPSAQGNSAKNSTIPILPNQQISQTPSNLPTSTNSIPLAQNNNSATGLPTPTNSRPLIQNNNSPILIAQTPKPEQAAPTPATPPPQVPAPAPEVLFPNPKITIDGVPAAPSGTVQPVAPAPPLLPRAVAPPVGDIAVSNINAAASRIDLGSAAVIPRLSLREAPVREVLSLLARSAGLNLAYIGEGGGAAGAPPGDPNAGGAAASTITLDIENEPVQDVFNYVLQLSGLQANRQGRTIFVGSRLPQAARNIISRTLRLNQTTVANASAFLATQGAEVQQVVEPIEREFNQQTGAVIRETKQPAELRPLTVNQPAGSRGALLLIGLSVSTDERLNAITLIGEPRQIEMATTFLTQLDLRRRQVAINVKIVDVNLLGTDAFNTSFSFGIGDSFFVNDGGSLVVNQGEFRPPTALQASSSLGSPTVIPNPFAGANTFLDINGGSATVVPGTGVDTVSIFNDSANGVFRFDRQAGNDLAFFQRLAGIASNPFLAGITDFTLGTPNVVSTTITPGTPSTPIIQNGQIVGFTPGTPPTSSTSFQQGTRGTATAALPSLFQYPKKFLASLQAQITSGNAKILTDPTLLVQEGQTAGVNLTQEVVGNIKRETESSDNLTTVTVTTEIKEAGLTLNIDVERIDDNGFITLNVNPRVTSVGSLQDITVGEDTNRIALLNVRDLNTGKIRLRDGQTLILTGIIQETDRTTVSKVPILGDIPILGALFRKTERQNQRQEVIVLLTPQILDDSERASFGYNYTPGRETQDYLERRGVTAPGRN</sequence>
<feature type="domain" description="Secretin/TonB short N-terminal" evidence="8">
    <location>
        <begin position="361"/>
        <end position="397"/>
    </location>
</feature>
<evidence type="ECO:0000259" key="8">
    <source>
        <dbReference type="Pfam" id="PF07660"/>
    </source>
</evidence>
<dbReference type="Pfam" id="PF11741">
    <property type="entry name" value="AMIN"/>
    <property type="match status" value="1"/>
</dbReference>
<evidence type="ECO:0000256" key="2">
    <source>
        <dbReference type="ARBA" id="ARBA00023136"/>
    </source>
</evidence>
<evidence type="ECO:0000259" key="9">
    <source>
        <dbReference type="Pfam" id="PF11741"/>
    </source>
</evidence>
<evidence type="ECO:0000259" key="6">
    <source>
        <dbReference type="Pfam" id="PF00263"/>
    </source>
</evidence>
<feature type="domain" description="NolW-like" evidence="7">
    <location>
        <begin position="408"/>
        <end position="516"/>
    </location>
</feature>
<dbReference type="GO" id="GO:0009306">
    <property type="term" value="P:protein secretion"/>
    <property type="evidence" value="ECO:0007669"/>
    <property type="project" value="InterPro"/>
</dbReference>
<evidence type="ECO:0000313" key="11">
    <source>
        <dbReference type="Proteomes" id="UP001204953"/>
    </source>
</evidence>
<dbReference type="Pfam" id="PF03958">
    <property type="entry name" value="Secretin_N"/>
    <property type="match status" value="1"/>
</dbReference>
<dbReference type="InterPro" id="IPR011662">
    <property type="entry name" value="Secretin/TonB_short_N"/>
</dbReference>
<accession>A0AAE3KUL4</accession>
<keyword evidence="11" id="KW-1185">Reference proteome</keyword>
<dbReference type="InterPro" id="IPR050810">
    <property type="entry name" value="Bact_Secretion_Sys_Channel"/>
</dbReference>
<feature type="domain" description="Type II/III secretion system secretin-like" evidence="6">
    <location>
        <begin position="722"/>
        <end position="892"/>
    </location>
</feature>
<gene>
    <name evidence="10" type="ORF">NJ959_24750</name>
</gene>
<dbReference type="InterPro" id="IPR005644">
    <property type="entry name" value="NolW-like"/>
</dbReference>
<dbReference type="GO" id="GO:0009279">
    <property type="term" value="C:cell outer membrane"/>
    <property type="evidence" value="ECO:0007669"/>
    <property type="project" value="UniProtKB-SubCell"/>
</dbReference>
<dbReference type="Pfam" id="PF00263">
    <property type="entry name" value="Secretin"/>
    <property type="match status" value="1"/>
</dbReference>
<dbReference type="InterPro" id="IPR021731">
    <property type="entry name" value="AMIN_dom"/>
</dbReference>
<keyword evidence="3" id="KW-0998">Cell outer membrane</keyword>
<evidence type="ECO:0000256" key="3">
    <source>
        <dbReference type="ARBA" id="ARBA00023237"/>
    </source>
</evidence>
<evidence type="ECO:0000259" key="7">
    <source>
        <dbReference type="Pfam" id="PF03958"/>
    </source>
</evidence>
<keyword evidence="2" id="KW-0472">Membrane</keyword>
<dbReference type="GO" id="GO:0015627">
    <property type="term" value="C:type II protein secretion system complex"/>
    <property type="evidence" value="ECO:0007669"/>
    <property type="project" value="TreeGrafter"/>
</dbReference>
<dbReference type="InterPro" id="IPR004846">
    <property type="entry name" value="T2SS/T3SS_dom"/>
</dbReference>
<dbReference type="EMBL" id="JAMZMM010000367">
    <property type="protein sequence ID" value="MCP2731642.1"/>
    <property type="molecule type" value="Genomic_DNA"/>
</dbReference>
<dbReference type="AlphaFoldDB" id="A0AAE3KUL4"/>
<dbReference type="Proteomes" id="UP001204953">
    <property type="component" value="Unassembled WGS sequence"/>
</dbReference>
<keyword evidence="1 5" id="KW-0813">Transport</keyword>
<comment type="similarity">
    <text evidence="4">Belongs to the bacterial secretin family.</text>
</comment>
<dbReference type="PANTHER" id="PTHR30332:SF17">
    <property type="entry name" value="TYPE IV PILIATION SYSTEM PROTEIN DR_0774-RELATED"/>
    <property type="match status" value="1"/>
</dbReference>
<proteinExistence type="inferred from homology"/>
<dbReference type="PANTHER" id="PTHR30332">
    <property type="entry name" value="PROBABLE GENERAL SECRETION PATHWAY PROTEIN D"/>
    <property type="match status" value="1"/>
</dbReference>